<comment type="caution">
    <text evidence="2">The sequence shown here is derived from an EMBL/GenBank/DDBJ whole genome shotgun (WGS) entry which is preliminary data.</text>
</comment>
<dbReference type="GO" id="GO:0006302">
    <property type="term" value="P:double-strand break repair"/>
    <property type="evidence" value="ECO:0007669"/>
    <property type="project" value="TreeGrafter"/>
</dbReference>
<dbReference type="Pfam" id="PF13555">
    <property type="entry name" value="AAA_29"/>
    <property type="match status" value="1"/>
</dbReference>
<dbReference type="EMBL" id="JAPNOA010000056">
    <property type="protein sequence ID" value="MCY0966815.1"/>
    <property type="molecule type" value="Genomic_DNA"/>
</dbReference>
<dbReference type="Pfam" id="PF13558">
    <property type="entry name" value="SbcC_Walker_B"/>
    <property type="match status" value="1"/>
</dbReference>
<sequence>MFLKKFVYVNWGNIPASEFEFGPVNLLSGGNGSGKTTAADAIQTIMTAAHDTLFNYNPGQDEATQRGRGKQVRTLASYVLGCDDGSYARPEGAVGYLAAVFHPTREEPGEAFTAVIGVSATLDRAGSHPVARQNDIQFFIVAGEQLSLGDFLQDDGQGNRLVVPVNRLKTWLTQRLGASHADAGFNVEQYDSKKAYLRRLYGALRGRFDAVGEREALHAARTFSRFMAYKPVRSINEFVAHEVLEPRDLGDAIRSVSDLMKTIYALENESAQLAASVERLGRGRDLCHRYIDQWLEHQILEYSAARARYLADQRGFLDAREQQQQLRSRQAQVTSERELAQERRRVLREQLIAMEARRLGITALQDKDAAEKAIAAAKQSLQQQAVPLLEQGDRLQASLRASELLMKGLQTSSLALEIPGLGSKSLQAEMKAVLGLRDQQTIDLKQLLGNDWIDLSPLEAHLDQARQHQAVLNQWWQSWFETDDKPQSVSLRDQLSRVLDRREQKLQQLQSRVSQKQTDIDSLEGRQLNYPGFVRQALEAIRRECPEAEPQVLADYVSVTDSRWQNAIEGYIGGARFSIIVDSDYEADAARIVRSLPATGGARNRARVVQGIKARQDAARMPLAANSILHLMAFEHATARDYLHASYGTVEQVDDVETLKVTRRGLTAEGLGSGAYSIYRCDLDEGELVFGAGARERALVARRQELDTLLQQAADARVQRDECSRLLHAVNQLRHLTFADQIQTMLETHYQLRQAEQSLGDIDLSDFSSLEQEFSQLRDRADEQDVRIRELDGELGRLSQQIKDCEQRCHWLGGQQEKTLLQAEAAEQAMRRLASLWPELDLDATLERADGDAATVAAERNGVEKLEQQCRQLLQQLGSDSLELERLVAEHNLHCQTLDAIVYSPDYRQQHQDPFFRQITALLREVERVHNRLKNNILVEKQGKLAQLRDSFNNAFVTNLCHAIYQSINDGKRVLEELNRELEHHRFGADQERYWFDWEWVPEFREYWQFFEEVIRNPTLGEGATLFDAELPKTARRVRDQLMAMLLDEDEQKAMRELERISDYRNYRRYEIFKQPANKEPIALSQYGTGSGGQLETPAYIIRAAAITSAFRFSEGDTHLRMVLVDEAFSKMDETRSREVIRYLTESLGLQLLFIMPTSKSGPFMDLISNQFVFSKIPLAGGVKTGELQTRVLVDRQQCNQERIRELWAFHRKTIRHQASLDFMEEFGAV</sequence>
<dbReference type="SUPFAM" id="SSF52540">
    <property type="entry name" value="P-loop containing nucleoside triphosphate hydrolases"/>
    <property type="match status" value="1"/>
</dbReference>
<keyword evidence="1" id="KW-0175">Coiled coil</keyword>
<feature type="coiled-coil region" evidence="1">
    <location>
        <begin position="492"/>
        <end position="526"/>
    </location>
</feature>
<protein>
    <recommendedName>
        <fullName evidence="4">AAA family ATPase</fullName>
    </recommendedName>
</protein>
<reference evidence="2" key="1">
    <citation type="submission" date="2022-11" db="EMBL/GenBank/DDBJ databases">
        <title>Parathalassolutuus dongxingensis gen. nov., sp. nov., a novel member of family Oceanospirillaceae isolated from a coastal shrimp pond in Guangxi, China.</title>
        <authorList>
            <person name="Chen H."/>
        </authorList>
    </citation>
    <scope>NUCLEOTIDE SEQUENCE</scope>
    <source>
        <strain evidence="2">G-43</strain>
    </source>
</reference>
<evidence type="ECO:0000313" key="2">
    <source>
        <dbReference type="EMBL" id="MCY0966815.1"/>
    </source>
</evidence>
<organism evidence="2 3">
    <name type="scientific">Parathalassolituus penaei</name>
    <dbReference type="NCBI Taxonomy" id="2997323"/>
    <lineage>
        <taxon>Bacteria</taxon>
        <taxon>Pseudomonadati</taxon>
        <taxon>Pseudomonadota</taxon>
        <taxon>Gammaproteobacteria</taxon>
        <taxon>Oceanospirillales</taxon>
        <taxon>Oceanospirillaceae</taxon>
        <taxon>Parathalassolituus</taxon>
    </lineage>
</organism>
<dbReference type="GO" id="GO:0000731">
    <property type="term" value="P:DNA synthesis involved in DNA repair"/>
    <property type="evidence" value="ECO:0007669"/>
    <property type="project" value="TreeGrafter"/>
</dbReference>
<dbReference type="Proteomes" id="UP001150830">
    <property type="component" value="Unassembled WGS sequence"/>
</dbReference>
<dbReference type="Gene3D" id="3.40.50.300">
    <property type="entry name" value="P-loop containing nucleotide triphosphate hydrolases"/>
    <property type="match status" value="1"/>
</dbReference>
<proteinExistence type="predicted"/>
<dbReference type="AlphaFoldDB" id="A0A9X3ITY9"/>
<dbReference type="RefSeq" id="WP_283175011.1">
    <property type="nucleotide sequence ID" value="NZ_JAPNOA010000056.1"/>
</dbReference>
<keyword evidence="3" id="KW-1185">Reference proteome</keyword>
<evidence type="ECO:0008006" key="4">
    <source>
        <dbReference type="Google" id="ProtNLM"/>
    </source>
</evidence>
<evidence type="ECO:0000313" key="3">
    <source>
        <dbReference type="Proteomes" id="UP001150830"/>
    </source>
</evidence>
<dbReference type="InterPro" id="IPR027417">
    <property type="entry name" value="P-loop_NTPase"/>
</dbReference>
<dbReference type="PANTHER" id="PTHR32182">
    <property type="entry name" value="DNA REPLICATION AND REPAIR PROTEIN RECF"/>
    <property type="match status" value="1"/>
</dbReference>
<evidence type="ECO:0000256" key="1">
    <source>
        <dbReference type="SAM" id="Coils"/>
    </source>
</evidence>
<gene>
    <name evidence="2" type="ORF">OUO13_16665</name>
</gene>
<accession>A0A9X3ITY9</accession>
<name>A0A9X3ITY9_9GAMM</name>
<feature type="coiled-coil region" evidence="1">
    <location>
        <begin position="856"/>
        <end position="883"/>
    </location>
</feature>
<dbReference type="PANTHER" id="PTHR32182:SF0">
    <property type="entry name" value="DNA REPLICATION AND REPAIR PROTEIN RECF"/>
    <property type="match status" value="1"/>
</dbReference>